<dbReference type="GO" id="GO:0008832">
    <property type="term" value="F:dGTPase activity"/>
    <property type="evidence" value="ECO:0007669"/>
    <property type="project" value="UniProtKB-EC"/>
</dbReference>
<name>A0A150LDC4_9BACI</name>
<sequence>MRIKDKIYGEFVIEGILEALVFSGPVQRLKGIRQGGASYLVNGKWNVTRYEHSVGVMLLIRKLGGSLEEQIAGLLHDVSHTAFSHVVDFVFDNEKEDYHEKIFQRIIADSEIPAILGKYGYDAQSLLSGGARWKLLERPAPELCADRIDYTLRDMYQHGNITIEEVHHFLNRLAVIDGKIVFQDLAAAEWFAGIYFKEVIEFFLHPLNVYGYHLLAKTLKLALAKRLIGRNDLLGTDEEVLDLLRASGDKEIMRLLEQIHRNVKVKEDKSDYDFHWKAKARWIDPAVLYENGPVRASRISERVRRLTEEARKKAEAGVYVKIVSN</sequence>
<dbReference type="RefSeq" id="WP_061569798.1">
    <property type="nucleotide sequence ID" value="NZ_LQYT01000119.1"/>
</dbReference>
<dbReference type="STRING" id="301148.B4135_3513"/>
<keyword evidence="2" id="KW-0378">Hydrolase</keyword>
<dbReference type="PANTHER" id="PTHR11373:SF41">
    <property type="entry name" value="METAL-DEPENDENT PHOSPHOHYDROLASE"/>
    <property type="match status" value="1"/>
</dbReference>
<dbReference type="SUPFAM" id="SSF109604">
    <property type="entry name" value="HD-domain/PDEase-like"/>
    <property type="match status" value="1"/>
</dbReference>
<dbReference type="FunFam" id="1.10.3210.10:FF:000026">
    <property type="entry name" value="Metal-dependent phosphohydrolase"/>
    <property type="match status" value="1"/>
</dbReference>
<dbReference type="PANTHER" id="PTHR11373">
    <property type="entry name" value="DEOXYNUCLEOSIDE TRIPHOSPHATE TRIPHOSPHOHYDROLASE"/>
    <property type="match status" value="1"/>
</dbReference>
<dbReference type="CDD" id="cd00077">
    <property type="entry name" value="HDc"/>
    <property type="match status" value="1"/>
</dbReference>
<dbReference type="AlphaFoldDB" id="A0A150LDC4"/>
<organism evidence="2 3">
    <name type="scientific">Caldibacillus debilis</name>
    <dbReference type="NCBI Taxonomy" id="301148"/>
    <lineage>
        <taxon>Bacteria</taxon>
        <taxon>Bacillati</taxon>
        <taxon>Bacillota</taxon>
        <taxon>Bacilli</taxon>
        <taxon>Bacillales</taxon>
        <taxon>Bacillaceae</taxon>
        <taxon>Caldibacillus</taxon>
    </lineage>
</organism>
<dbReference type="InterPro" id="IPR003607">
    <property type="entry name" value="HD/PDEase_dom"/>
</dbReference>
<dbReference type="SMART" id="SM00471">
    <property type="entry name" value="HDc"/>
    <property type="match status" value="1"/>
</dbReference>
<dbReference type="Gene3D" id="1.10.3210.10">
    <property type="entry name" value="Hypothetical protein af1432"/>
    <property type="match status" value="1"/>
</dbReference>
<protein>
    <submittedName>
        <fullName evidence="2">Deoxyguanosinetriphosphate triphosphohydrolase</fullName>
        <ecNumber evidence="2">3.1.5.1</ecNumber>
    </submittedName>
</protein>
<proteinExistence type="predicted"/>
<dbReference type="InterPro" id="IPR006674">
    <property type="entry name" value="HD_domain"/>
</dbReference>
<dbReference type="OrthoDB" id="9814017at2"/>
<evidence type="ECO:0000313" key="3">
    <source>
        <dbReference type="Proteomes" id="UP000075683"/>
    </source>
</evidence>
<evidence type="ECO:0000313" key="2">
    <source>
        <dbReference type="EMBL" id="KYD10338.1"/>
    </source>
</evidence>
<dbReference type="Proteomes" id="UP000075683">
    <property type="component" value="Unassembled WGS sequence"/>
</dbReference>
<dbReference type="GO" id="GO:0006203">
    <property type="term" value="P:dGTP catabolic process"/>
    <property type="evidence" value="ECO:0007669"/>
    <property type="project" value="TreeGrafter"/>
</dbReference>
<reference evidence="2 3" key="1">
    <citation type="submission" date="2016-01" db="EMBL/GenBank/DDBJ databases">
        <title>Draft Genome Sequences of Seven Thermophilic Sporeformers Isolated from Foods.</title>
        <authorList>
            <person name="Berendsen E.M."/>
            <person name="Wells-Bennik M.H."/>
            <person name="Krawcyk A.O."/>
            <person name="De Jong A."/>
            <person name="Holsappel S."/>
            <person name="Eijlander R.T."/>
            <person name="Kuipers O.P."/>
        </authorList>
    </citation>
    <scope>NUCLEOTIDE SEQUENCE [LARGE SCALE GENOMIC DNA]</scope>
    <source>
        <strain evidence="2 3">B4135</strain>
    </source>
</reference>
<evidence type="ECO:0000259" key="1">
    <source>
        <dbReference type="PROSITE" id="PS51831"/>
    </source>
</evidence>
<gene>
    <name evidence="2" type="ORF">B4135_3513</name>
</gene>
<dbReference type="PATRIC" id="fig|301148.3.peg.1551"/>
<dbReference type="InterPro" id="IPR050135">
    <property type="entry name" value="dGTPase-like"/>
</dbReference>
<feature type="domain" description="HD" evidence="1">
    <location>
        <begin position="49"/>
        <end position="151"/>
    </location>
</feature>
<dbReference type="EMBL" id="LQYT01000119">
    <property type="protein sequence ID" value="KYD10338.1"/>
    <property type="molecule type" value="Genomic_DNA"/>
</dbReference>
<comment type="caution">
    <text evidence="2">The sequence shown here is derived from an EMBL/GenBank/DDBJ whole genome shotgun (WGS) entry which is preliminary data.</text>
</comment>
<dbReference type="EC" id="3.1.5.1" evidence="2"/>
<dbReference type="Pfam" id="PF01966">
    <property type="entry name" value="HD"/>
    <property type="match status" value="1"/>
</dbReference>
<accession>A0A150LDC4</accession>
<dbReference type="PROSITE" id="PS51831">
    <property type="entry name" value="HD"/>
    <property type="match status" value="1"/>
</dbReference>